<dbReference type="AlphaFoldDB" id="A0A484B5G8"/>
<keyword evidence="2" id="KW-1185">Reference proteome</keyword>
<dbReference type="Gene3D" id="2.60.40.1930">
    <property type="match status" value="2"/>
</dbReference>
<reference evidence="1 2" key="1">
    <citation type="journal article" date="2019" name="J. Hered.">
        <title>An Improved Genome Assembly for Drosophila navojoa, the Basal Species in the mojavensis Cluster.</title>
        <authorList>
            <person name="Vanderlinde T."/>
            <person name="Dupim E.G."/>
            <person name="Nazario-Yepiz N.O."/>
            <person name="Carvalho A.B."/>
        </authorList>
    </citation>
    <scope>NUCLEOTIDE SEQUENCE [LARGE SCALE GENOMIC DNA]</scope>
    <source>
        <strain evidence="1">Navoj_Jal97</strain>
        <tissue evidence="1">Whole organism</tissue>
    </source>
</reference>
<sequence>MDPTDKADTPMKSMKTVYFNVRHEIESAVAIMVYNRRILDSKKVLPDSTKKRFEIHVELKPQLFPTILVFLNYVHVPSKTLCLQSTLLEVALSHNDGVFTDKSEPGVDIMFNTKARQNAYVRLTALNNRVYVLGENMDMDFQDYFDFMKSSVMVTDKMQSNKPAVIEAGLLFLSNARHTSSTNHNN</sequence>
<dbReference type="Proteomes" id="UP000295192">
    <property type="component" value="Unassembled WGS sequence"/>
</dbReference>
<proteinExistence type="predicted"/>
<comment type="caution">
    <text evidence="1">The sequence shown here is derived from an EMBL/GenBank/DDBJ whole genome shotgun (WGS) entry which is preliminary data.</text>
</comment>
<dbReference type="EMBL" id="LSRL02000178">
    <property type="protein sequence ID" value="TDG43091.1"/>
    <property type="molecule type" value="Genomic_DNA"/>
</dbReference>
<protein>
    <submittedName>
        <fullName evidence="1">Uncharacterized protein</fullName>
    </submittedName>
</protein>
<accession>A0A484B5G8</accession>
<dbReference type="Gene3D" id="6.20.50.160">
    <property type="match status" value="1"/>
</dbReference>
<evidence type="ECO:0000313" key="1">
    <source>
        <dbReference type="EMBL" id="TDG43091.1"/>
    </source>
</evidence>
<gene>
    <name evidence="1" type="ORF">AWZ03_010475</name>
</gene>
<name>A0A484B5G8_DRONA</name>
<dbReference type="OrthoDB" id="7883457at2759"/>
<organism evidence="1 2">
    <name type="scientific">Drosophila navojoa</name>
    <name type="common">Fruit fly</name>
    <dbReference type="NCBI Taxonomy" id="7232"/>
    <lineage>
        <taxon>Eukaryota</taxon>
        <taxon>Metazoa</taxon>
        <taxon>Ecdysozoa</taxon>
        <taxon>Arthropoda</taxon>
        <taxon>Hexapoda</taxon>
        <taxon>Insecta</taxon>
        <taxon>Pterygota</taxon>
        <taxon>Neoptera</taxon>
        <taxon>Endopterygota</taxon>
        <taxon>Diptera</taxon>
        <taxon>Brachycera</taxon>
        <taxon>Muscomorpha</taxon>
        <taxon>Ephydroidea</taxon>
        <taxon>Drosophilidae</taxon>
        <taxon>Drosophila</taxon>
    </lineage>
</organism>
<evidence type="ECO:0000313" key="2">
    <source>
        <dbReference type="Proteomes" id="UP000295192"/>
    </source>
</evidence>